<dbReference type="PRINTS" id="PR00081">
    <property type="entry name" value="GDHRDH"/>
</dbReference>
<dbReference type="PROSITE" id="PS00061">
    <property type="entry name" value="ADH_SHORT"/>
    <property type="match status" value="1"/>
</dbReference>
<dbReference type="EC" id="1.1.1.381" evidence="5"/>
<comment type="function">
    <text evidence="9">NADP-dependent dehydrogenase with broad substrate specificity acting on 3-hydroxy acids. Catalyzes the NADP-dependent oxidation of L-allo-threonine to L-2-amino-3-keto-butyrate, which is spontaneously decarboxylated into aminoacetone. Also acts on D-threonine, L-serine, D-serine, D-3-hydroxyisobutyrate, L-3-hydroxyisobutyrate, D-glycerate and L-glycerate. Able to catalyze the reduction of the malonic semialdehyde to 3-hydroxypropionic acid. YdfG is apparently supplementing RutE, the presumed malonic semialdehyde reductase involved in pyrimidine degradation since both are able to detoxify malonic semialdehyde.</text>
</comment>
<dbReference type="InterPro" id="IPR002347">
    <property type="entry name" value="SDR_fam"/>
</dbReference>
<evidence type="ECO:0000256" key="7">
    <source>
        <dbReference type="ARBA" id="ARBA00044271"/>
    </source>
</evidence>
<accession>A0A1H0NE71</accession>
<keyword evidence="2" id="KW-0560">Oxidoreductase</keyword>
<dbReference type="GO" id="GO:0035527">
    <property type="term" value="F:3-hydroxypropionate dehydrogenase (NADP+) activity"/>
    <property type="evidence" value="ECO:0007669"/>
    <property type="project" value="UniProtKB-EC"/>
</dbReference>
<protein>
    <recommendedName>
        <fullName evidence="6">NADP-dependent 3-hydroxy acid dehydrogenase YdfG</fullName>
        <ecNumber evidence="4">1.1.1.298</ecNumber>
        <ecNumber evidence="5">1.1.1.381</ecNumber>
    </recommendedName>
    <alternativeName>
        <fullName evidence="8">L-allo-threonine dehydrogenase</fullName>
    </alternativeName>
    <alternativeName>
        <fullName evidence="7">Malonic semialdehyde reductase</fullName>
    </alternativeName>
</protein>
<evidence type="ECO:0000256" key="8">
    <source>
        <dbReference type="ARBA" id="ARBA00044349"/>
    </source>
</evidence>
<comment type="similarity">
    <text evidence="1">Belongs to the short-chain dehydrogenases/reductases (SDR) family.</text>
</comment>
<name>A0A1H0NE71_SELRU</name>
<reference evidence="11 12" key="1">
    <citation type="submission" date="2016-10" db="EMBL/GenBank/DDBJ databases">
        <authorList>
            <person name="de Groot N.N."/>
        </authorList>
    </citation>
    <scope>NUCLEOTIDE SEQUENCE [LARGE SCALE GENOMIC DNA]</scope>
    <source>
        <strain evidence="11 12">S137</strain>
    </source>
</reference>
<dbReference type="CDD" id="cd05233">
    <property type="entry name" value="SDR_c"/>
    <property type="match status" value="1"/>
</dbReference>
<dbReference type="SUPFAM" id="SSF51735">
    <property type="entry name" value="NAD(P)-binding Rossmann-fold domains"/>
    <property type="match status" value="1"/>
</dbReference>
<comment type="catalytic activity">
    <reaction evidence="10">
        <text>3-hydroxypropanoate + NADP(+) = 3-oxopropanoate + NADPH + H(+)</text>
        <dbReference type="Rhea" id="RHEA:26438"/>
        <dbReference type="ChEBI" id="CHEBI:15378"/>
        <dbReference type="ChEBI" id="CHEBI:16510"/>
        <dbReference type="ChEBI" id="CHEBI:33190"/>
        <dbReference type="ChEBI" id="CHEBI:57783"/>
        <dbReference type="ChEBI" id="CHEBI:58349"/>
        <dbReference type="EC" id="1.1.1.298"/>
    </reaction>
</comment>
<evidence type="ECO:0000313" key="12">
    <source>
        <dbReference type="Proteomes" id="UP000182412"/>
    </source>
</evidence>
<dbReference type="RefSeq" id="WP_074571262.1">
    <property type="nucleotide sequence ID" value="NZ_FNJQ01000003.1"/>
</dbReference>
<evidence type="ECO:0000256" key="5">
    <source>
        <dbReference type="ARBA" id="ARBA00044059"/>
    </source>
</evidence>
<dbReference type="InterPro" id="IPR020904">
    <property type="entry name" value="Sc_DH/Rdtase_CS"/>
</dbReference>
<evidence type="ECO:0000256" key="9">
    <source>
        <dbReference type="ARBA" id="ARBA00045650"/>
    </source>
</evidence>
<comment type="catalytic activity">
    <reaction evidence="3">
        <text>L-allo-threonine + NADP(+) = aminoacetone + CO2 + NADPH</text>
        <dbReference type="Rhea" id="RHEA:43524"/>
        <dbReference type="ChEBI" id="CHEBI:16526"/>
        <dbReference type="ChEBI" id="CHEBI:57783"/>
        <dbReference type="ChEBI" id="CHEBI:58320"/>
        <dbReference type="ChEBI" id="CHEBI:58349"/>
        <dbReference type="ChEBI" id="CHEBI:58585"/>
        <dbReference type="EC" id="1.1.1.381"/>
    </reaction>
</comment>
<gene>
    <name evidence="11" type="ORF">SAMN05216366_10352</name>
</gene>
<sequence>MDKLNNIAIITGASSGLGAEYAKLLDQEGLDELWLIARRGGKLANLAEKLHTPCRCLNMDLTDESKLDELEQELSSQGPRVRYLVNAAGFGCIGLSRECPRKKLQQMVKLNDMAVLDITEMCIPFMTKGSIIMEIVSCSAFHPIPNLAVYAASKAFLLSYSRAMSVELADLGIKITAVCPFWIKDTEFVDKAKETDKHHVYRDMPGATNVRSVAEKSLRAAKAGAVVCTPDMVSSLHRIVASILPHWLLARVCK</sequence>
<dbReference type="PANTHER" id="PTHR43086">
    <property type="entry name" value="VERY-LONG-CHAIN 3-OXOOACYL-COA REDUCTASE"/>
    <property type="match status" value="1"/>
</dbReference>
<evidence type="ECO:0000256" key="3">
    <source>
        <dbReference type="ARBA" id="ARBA00043812"/>
    </source>
</evidence>
<dbReference type="InterPro" id="IPR036291">
    <property type="entry name" value="NAD(P)-bd_dom_sf"/>
</dbReference>
<dbReference type="PANTHER" id="PTHR43086:SF3">
    <property type="entry name" value="NADP-DEPENDENT 3-HYDROXY ACID DEHYDROGENASE YDFG"/>
    <property type="match status" value="1"/>
</dbReference>
<dbReference type="EC" id="1.1.1.298" evidence="4"/>
<organism evidence="11 12">
    <name type="scientific">Selenomonas ruminantium</name>
    <dbReference type="NCBI Taxonomy" id="971"/>
    <lineage>
        <taxon>Bacteria</taxon>
        <taxon>Bacillati</taxon>
        <taxon>Bacillota</taxon>
        <taxon>Negativicutes</taxon>
        <taxon>Selenomonadales</taxon>
        <taxon>Selenomonadaceae</taxon>
        <taxon>Selenomonas</taxon>
    </lineage>
</organism>
<evidence type="ECO:0000256" key="1">
    <source>
        <dbReference type="ARBA" id="ARBA00006484"/>
    </source>
</evidence>
<dbReference type="Pfam" id="PF00106">
    <property type="entry name" value="adh_short"/>
    <property type="match status" value="1"/>
</dbReference>
<dbReference type="AlphaFoldDB" id="A0A1H0NE71"/>
<evidence type="ECO:0000313" key="11">
    <source>
        <dbReference type="EMBL" id="SDO91002.1"/>
    </source>
</evidence>
<evidence type="ECO:0000256" key="2">
    <source>
        <dbReference type="ARBA" id="ARBA00023002"/>
    </source>
</evidence>
<evidence type="ECO:0000256" key="4">
    <source>
        <dbReference type="ARBA" id="ARBA00044050"/>
    </source>
</evidence>
<evidence type="ECO:0000256" key="10">
    <source>
        <dbReference type="ARBA" id="ARBA00047274"/>
    </source>
</evidence>
<dbReference type="OrthoDB" id="9808814at2"/>
<dbReference type="Gene3D" id="3.40.50.720">
    <property type="entry name" value="NAD(P)-binding Rossmann-like Domain"/>
    <property type="match status" value="1"/>
</dbReference>
<proteinExistence type="inferred from homology"/>
<evidence type="ECO:0000256" key="6">
    <source>
        <dbReference type="ARBA" id="ARBA00044065"/>
    </source>
</evidence>
<dbReference type="Proteomes" id="UP000182412">
    <property type="component" value="Unassembled WGS sequence"/>
</dbReference>
<dbReference type="EMBL" id="FNJQ01000003">
    <property type="protein sequence ID" value="SDO91002.1"/>
    <property type="molecule type" value="Genomic_DNA"/>
</dbReference>